<evidence type="ECO:0000256" key="10">
    <source>
        <dbReference type="SAM" id="SignalP"/>
    </source>
</evidence>
<dbReference type="Pfam" id="PF21082">
    <property type="entry name" value="MS_channel_3rd"/>
    <property type="match status" value="1"/>
</dbReference>
<dbReference type="Gene3D" id="1.10.287.1260">
    <property type="match status" value="1"/>
</dbReference>
<dbReference type="EMBL" id="QENU01000017">
    <property type="protein sequence ID" value="PVX31966.1"/>
    <property type="molecule type" value="Genomic_DNA"/>
</dbReference>
<feature type="signal peptide" evidence="10">
    <location>
        <begin position="1"/>
        <end position="20"/>
    </location>
</feature>
<evidence type="ECO:0000256" key="9">
    <source>
        <dbReference type="SAM" id="Phobius"/>
    </source>
</evidence>
<dbReference type="InterPro" id="IPR049278">
    <property type="entry name" value="MS_channel_C"/>
</dbReference>
<protein>
    <submittedName>
        <fullName evidence="16">Potassium efflux system protein</fullName>
    </submittedName>
</protein>
<dbReference type="Pfam" id="PF00924">
    <property type="entry name" value="MS_channel_2nd"/>
    <property type="match status" value="1"/>
</dbReference>
<feature type="transmembrane region" description="Helical" evidence="9">
    <location>
        <begin position="528"/>
        <end position="551"/>
    </location>
</feature>
<dbReference type="NCBIfam" id="NF008438">
    <property type="entry name" value="PRK11281.1"/>
    <property type="match status" value="1"/>
</dbReference>
<organism evidence="16 17">
    <name type="scientific">Alitibacter langaaensis DSM 22999</name>
    <dbReference type="NCBI Taxonomy" id="1122935"/>
    <lineage>
        <taxon>Bacteria</taxon>
        <taxon>Pseudomonadati</taxon>
        <taxon>Pseudomonadota</taxon>
        <taxon>Gammaproteobacteria</taxon>
        <taxon>Pasteurellales</taxon>
        <taxon>Pasteurellaceae</taxon>
        <taxon>Alitibacter</taxon>
    </lineage>
</organism>
<dbReference type="GO" id="GO:0005886">
    <property type="term" value="C:plasma membrane"/>
    <property type="evidence" value="ECO:0007669"/>
    <property type="project" value="UniProtKB-SubCell"/>
</dbReference>
<evidence type="ECO:0000313" key="16">
    <source>
        <dbReference type="EMBL" id="PVX31966.1"/>
    </source>
</evidence>
<feature type="transmembrane region" description="Helical" evidence="9">
    <location>
        <begin position="610"/>
        <end position="631"/>
    </location>
</feature>
<dbReference type="InterPro" id="IPR024393">
    <property type="entry name" value="MscS_porin"/>
</dbReference>
<dbReference type="InterPro" id="IPR010920">
    <property type="entry name" value="LSM_dom_sf"/>
</dbReference>
<feature type="transmembrane region" description="Helical" evidence="9">
    <location>
        <begin position="702"/>
        <end position="722"/>
    </location>
</feature>
<dbReference type="PANTHER" id="PTHR30347">
    <property type="entry name" value="POTASSIUM CHANNEL RELATED"/>
    <property type="match status" value="1"/>
</dbReference>
<dbReference type="SUPFAM" id="SSF82689">
    <property type="entry name" value="Mechanosensitive channel protein MscS (YggB), C-terminal domain"/>
    <property type="match status" value="1"/>
</dbReference>
<feature type="transmembrane region" description="Helical" evidence="9">
    <location>
        <begin position="908"/>
        <end position="936"/>
    </location>
</feature>
<feature type="transmembrane region" description="Helical" evidence="9">
    <location>
        <begin position="790"/>
        <end position="814"/>
    </location>
</feature>
<evidence type="ECO:0000256" key="7">
    <source>
        <dbReference type="ARBA" id="ARBA00023136"/>
    </source>
</evidence>
<feature type="domain" description="Mechanosensitive ion channel inner membrane" evidence="12">
    <location>
        <begin position="485"/>
        <end position="820"/>
    </location>
</feature>
<dbReference type="InterPro" id="IPR006685">
    <property type="entry name" value="MscS_channel_2nd"/>
</dbReference>
<evidence type="ECO:0000256" key="5">
    <source>
        <dbReference type="ARBA" id="ARBA00022729"/>
    </source>
</evidence>
<dbReference type="SUPFAM" id="SSF50182">
    <property type="entry name" value="Sm-like ribonucleoproteins"/>
    <property type="match status" value="1"/>
</dbReference>
<keyword evidence="3" id="KW-1003">Cell membrane</keyword>
<feature type="chain" id="PRO_5015396764" evidence="10">
    <location>
        <begin position="21"/>
        <end position="1109"/>
    </location>
</feature>
<dbReference type="GO" id="GO:0008381">
    <property type="term" value="F:mechanosensitive monoatomic ion channel activity"/>
    <property type="evidence" value="ECO:0007669"/>
    <property type="project" value="UniProtKB-ARBA"/>
</dbReference>
<dbReference type="FunFam" id="2.30.30.60:FF:000001">
    <property type="entry name" value="MscS Mechanosensitive ion channel"/>
    <property type="match status" value="1"/>
</dbReference>
<comment type="similarity">
    <text evidence="2">Belongs to the MscS (TC 1.A.23) family.</text>
</comment>
<evidence type="ECO:0000256" key="6">
    <source>
        <dbReference type="ARBA" id="ARBA00022989"/>
    </source>
</evidence>
<proteinExistence type="inferred from homology"/>
<keyword evidence="5 10" id="KW-0732">Signal</keyword>
<keyword evidence="17" id="KW-1185">Reference proteome</keyword>
<feature type="transmembrane region" description="Helical" evidence="9">
    <location>
        <begin position="875"/>
        <end position="896"/>
    </location>
</feature>
<dbReference type="PANTHER" id="PTHR30347:SF1">
    <property type="entry name" value="MECHANOSENSITIVE CHANNEL MSCK"/>
    <property type="match status" value="1"/>
</dbReference>
<keyword evidence="8" id="KW-0175">Coiled coil</keyword>
<feature type="transmembrane region" description="Helical" evidence="9">
    <location>
        <begin position="674"/>
        <end position="696"/>
    </location>
</feature>
<dbReference type="SUPFAM" id="SSF82861">
    <property type="entry name" value="Mechanosensitive channel protein MscS (YggB), transmembrane region"/>
    <property type="match status" value="1"/>
</dbReference>
<dbReference type="Gene3D" id="2.30.30.60">
    <property type="match status" value="1"/>
</dbReference>
<dbReference type="InterPro" id="IPR052702">
    <property type="entry name" value="MscS-like_channel"/>
</dbReference>
<evidence type="ECO:0000313" key="17">
    <source>
        <dbReference type="Proteomes" id="UP000245909"/>
    </source>
</evidence>
<feature type="domain" description="Mechanosensitive ion channel MscS porin" evidence="13">
    <location>
        <begin position="32"/>
        <end position="265"/>
    </location>
</feature>
<dbReference type="Pfam" id="PF12794">
    <property type="entry name" value="MscS_TM"/>
    <property type="match status" value="1"/>
</dbReference>
<comment type="subcellular location">
    <subcellularLocation>
        <location evidence="1">Cell membrane</location>
        <topology evidence="1">Multi-pass membrane protein</topology>
    </subcellularLocation>
</comment>
<sequence>MRTIFLLFSLLFALSGAVFAADLPSAKTVQAQLDQINKAEQTDANKAIAKNYEDVLALLDKLDKQKTETANLRKIIDSAPAKLKASQANLERLKADAKTAEQVQADLNKLSIADLKTELANVQQSLAETQESLTTLSSELSSQKTVSERVQNTLLTNASRNQEINTALAAVNIEPSLKLKLEVEQEYLAANNDYNQLALSGNEELLALYTSQVDEKNLAQQQLQQELTGLQTVINNKNLAESQNLAKQATENQQNTNSTNPTIQRELELNTRISQGLVEQTTELNSMSQDNLRIKNVLDNLQQTQRTIEEQISSLQGTLVLSRIINKQKQSLPEDEMVKGLSKQISDLRVRIFDITEFKYKLTNIDDYIANLEKTDKITFSDKERSQLSTILQERSKMLTDFLKTMNNQLNLAINIELNQQQVQTISDSLQSKLQQQSFWVKSNDEINLKWFKELPGRLSWQLRTIGNVFDFSNWQDNIGQAGLFIFVLLLLTWFISHHKEDIKQRLTTINNQMRTLETESHWHTPAAIFWTLILCLPSTFMFLMVFIGVTYVCFQNPEPEWSWGLKMAGYWWYFAFMLAMLRPNGIGYRHFKMPKESNENFRRILKKSAWIMGLLLNTSIFTGLETGVAYDMVGELLSVSVLLLMIFMVTPEMRKAIEKYESVAKKSSLALSLLRFTLLLVPIVLIILIACGYYYTSLILIEHFVSTYFAVTTWLIIRALVYRGFEVSARRLAAKRLREKREQLLAKIESAKASGEEQSADEMTQELQQQSDSMAISDVKEQVLRMVDFVLWIGLFGILYYVWADLLAVAGYLDGVTLWQQHVDTAAGTVMESVTLLNLLIAIVILMVTYVLVRNIAGVLEVVLFSNVKLSQGTPYTITTLLTYCIIALGASLAFGALGMSWSKLQWLFAALSVGLGFGMQEIFANFVSGIIILFERPVRIGDIITLGEFSGTVSKIRIRATTLVDFDGKEVIVPNKSFVTERLVNWALSDSVTRVIAQVGVAYGSDLDLVKKLLYQAANECDRVLKDPAPIVYFLTFGASTLDHELRVYVGKVGDRNPALDFLNRRINQLFAENNIEIAFNQLDVFIKNPTTQEELKISPEQLKVGN</sequence>
<evidence type="ECO:0000259" key="13">
    <source>
        <dbReference type="Pfam" id="PF12795"/>
    </source>
</evidence>
<dbReference type="AlphaFoldDB" id="A0A2U0SKT0"/>
<dbReference type="GO" id="GO:0009992">
    <property type="term" value="P:intracellular water homeostasis"/>
    <property type="evidence" value="ECO:0007669"/>
    <property type="project" value="TreeGrafter"/>
</dbReference>
<feature type="domain" description="Mechanosensitive ion channel transmembrane helices 2/3" evidence="15">
    <location>
        <begin position="881"/>
        <end position="922"/>
    </location>
</feature>
<dbReference type="Pfam" id="PF21088">
    <property type="entry name" value="MS_channel_1st"/>
    <property type="match status" value="1"/>
</dbReference>
<dbReference type="Gene3D" id="3.30.70.100">
    <property type="match status" value="1"/>
</dbReference>
<keyword evidence="4 9" id="KW-0812">Transmembrane</keyword>
<keyword evidence="7 9" id="KW-0472">Membrane</keyword>
<dbReference type="PROSITE" id="PS01246">
    <property type="entry name" value="UPF0003"/>
    <property type="match status" value="1"/>
</dbReference>
<feature type="transmembrane region" description="Helical" evidence="9">
    <location>
        <begin position="834"/>
        <end position="854"/>
    </location>
</feature>
<feature type="transmembrane region" description="Helical" evidence="9">
    <location>
        <begin position="571"/>
        <end position="589"/>
    </location>
</feature>
<feature type="coiled-coil region" evidence="8">
    <location>
        <begin position="284"/>
        <end position="318"/>
    </location>
</feature>
<evidence type="ECO:0000259" key="12">
    <source>
        <dbReference type="Pfam" id="PF12794"/>
    </source>
</evidence>
<evidence type="ECO:0000259" key="15">
    <source>
        <dbReference type="Pfam" id="PF21088"/>
    </source>
</evidence>
<dbReference type="InterPro" id="IPR006686">
    <property type="entry name" value="MscS_channel_CS"/>
</dbReference>
<evidence type="ECO:0000259" key="11">
    <source>
        <dbReference type="Pfam" id="PF00924"/>
    </source>
</evidence>
<evidence type="ECO:0000256" key="3">
    <source>
        <dbReference type="ARBA" id="ARBA00022475"/>
    </source>
</evidence>
<gene>
    <name evidence="16" type="ORF">C8D76_11715</name>
</gene>
<feature type="transmembrane region" description="Helical" evidence="9">
    <location>
        <begin position="637"/>
        <end position="654"/>
    </location>
</feature>
<feature type="transmembrane region" description="Helical" evidence="9">
    <location>
        <begin position="479"/>
        <end position="497"/>
    </location>
</feature>
<feature type="domain" description="Mechanosensitive ion channel MscS C-terminal" evidence="14">
    <location>
        <begin position="999"/>
        <end position="1080"/>
    </location>
</feature>
<comment type="caution">
    <text evidence="16">The sequence shown here is derived from an EMBL/GenBank/DDBJ whole genome shotgun (WGS) entry which is preliminary data.</text>
</comment>
<dbReference type="Pfam" id="PF12795">
    <property type="entry name" value="MscS_porin"/>
    <property type="match status" value="1"/>
</dbReference>
<evidence type="ECO:0000256" key="4">
    <source>
        <dbReference type="ARBA" id="ARBA00022692"/>
    </source>
</evidence>
<feature type="coiled-coil region" evidence="8">
    <location>
        <begin position="83"/>
        <end position="139"/>
    </location>
</feature>
<dbReference type="FunFam" id="1.10.287.1260:FF:000002">
    <property type="entry name" value="Potassium efflux system KefA"/>
    <property type="match status" value="1"/>
</dbReference>
<evidence type="ECO:0000259" key="14">
    <source>
        <dbReference type="Pfam" id="PF21082"/>
    </source>
</evidence>
<accession>A0A2U0SKT0</accession>
<feature type="domain" description="Mechanosensitive ion channel MscS" evidence="11">
    <location>
        <begin position="924"/>
        <end position="988"/>
    </location>
</feature>
<dbReference type="InterPro" id="IPR025692">
    <property type="entry name" value="MscS_IM_dom1"/>
</dbReference>
<reference evidence="16 17" key="1">
    <citation type="submission" date="2018-05" db="EMBL/GenBank/DDBJ databases">
        <title>Genomic Encyclopedia of Type Strains, Phase IV (KMG-IV): sequencing the most valuable type-strain genomes for metagenomic binning, comparative biology and taxonomic classification.</title>
        <authorList>
            <person name="Goeker M."/>
        </authorList>
    </citation>
    <scope>NUCLEOTIDE SEQUENCE [LARGE SCALE GENOMIC DNA]</scope>
    <source>
        <strain evidence="16 17">DSM 22999</strain>
    </source>
</reference>
<dbReference type="InterPro" id="IPR011014">
    <property type="entry name" value="MscS_channel_TM-2"/>
</dbReference>
<keyword evidence="6 9" id="KW-1133">Transmembrane helix</keyword>
<name>A0A2U0SKT0_9PAST</name>
<evidence type="ECO:0000256" key="1">
    <source>
        <dbReference type="ARBA" id="ARBA00004651"/>
    </source>
</evidence>
<evidence type="ECO:0000256" key="8">
    <source>
        <dbReference type="SAM" id="Coils"/>
    </source>
</evidence>
<dbReference type="Proteomes" id="UP000245909">
    <property type="component" value="Unassembled WGS sequence"/>
</dbReference>
<evidence type="ECO:0000256" key="2">
    <source>
        <dbReference type="ARBA" id="ARBA00008017"/>
    </source>
</evidence>
<dbReference type="InterPro" id="IPR049142">
    <property type="entry name" value="MS_channel_1st"/>
</dbReference>
<dbReference type="InterPro" id="IPR011066">
    <property type="entry name" value="MscS_channel_C_sf"/>
</dbReference>
<dbReference type="InterPro" id="IPR023408">
    <property type="entry name" value="MscS_beta-dom_sf"/>
</dbReference>